<accession>A0A0B6XBK1</accession>
<dbReference type="EMBL" id="FO818637">
    <property type="protein sequence ID" value="CDM90960.1"/>
    <property type="molecule type" value="Genomic_DNA"/>
</dbReference>
<reference evidence="2 3" key="1">
    <citation type="submission" date="2014-02" db="EMBL/GenBank/DDBJ databases">
        <authorList>
            <person name="Genoscope - CEA"/>
        </authorList>
    </citation>
    <scope>NUCLEOTIDE SEQUENCE [LARGE SCALE GENOMIC DNA]</scope>
    <source>
        <strain evidence="2 3">CS03</strain>
    </source>
</reference>
<dbReference type="AlphaFoldDB" id="A0A0B6XBK1"/>
<keyword evidence="1" id="KW-1133">Transmembrane helix</keyword>
<proteinExistence type="predicted"/>
<keyword evidence="1" id="KW-0812">Transmembrane</keyword>
<gene>
    <name evidence="2" type="ORF">XBW1_3602</name>
</gene>
<keyword evidence="1" id="KW-0472">Membrane</keyword>
<feature type="transmembrane region" description="Helical" evidence="1">
    <location>
        <begin position="6"/>
        <end position="30"/>
    </location>
</feature>
<evidence type="ECO:0000256" key="1">
    <source>
        <dbReference type="SAM" id="Phobius"/>
    </source>
</evidence>
<sequence length="38" mass="4829">MARFNNIFIILKYTLIHLIYNEMILLKYYFIMMSFYDK</sequence>
<dbReference type="KEGG" id="xbv:XBW1_3602"/>
<dbReference type="Proteomes" id="UP000032930">
    <property type="component" value="Chromosome"/>
</dbReference>
<evidence type="ECO:0000313" key="2">
    <source>
        <dbReference type="EMBL" id="CDM90960.1"/>
    </source>
</evidence>
<name>A0A0B6XBK1_XENBV</name>
<protein>
    <submittedName>
        <fullName evidence="2">Uncharacterized protein</fullName>
    </submittedName>
</protein>
<organism evidence="2 3">
    <name type="scientific">Xenorhabdus bovienii</name>
    <name type="common">Xenorhabdus nematophila subsp. bovienii</name>
    <dbReference type="NCBI Taxonomy" id="40576"/>
    <lineage>
        <taxon>Bacteria</taxon>
        <taxon>Pseudomonadati</taxon>
        <taxon>Pseudomonadota</taxon>
        <taxon>Gammaproteobacteria</taxon>
        <taxon>Enterobacterales</taxon>
        <taxon>Morganellaceae</taxon>
        <taxon>Xenorhabdus</taxon>
    </lineage>
</organism>
<evidence type="ECO:0000313" key="3">
    <source>
        <dbReference type="Proteomes" id="UP000032930"/>
    </source>
</evidence>